<dbReference type="PROSITE" id="PS50109">
    <property type="entry name" value="HIS_KIN"/>
    <property type="match status" value="1"/>
</dbReference>
<dbReference type="CDD" id="cd06225">
    <property type="entry name" value="HAMP"/>
    <property type="match status" value="1"/>
</dbReference>
<keyword evidence="10" id="KW-0067">ATP-binding</keyword>
<feature type="transmembrane region" description="Helical" evidence="14">
    <location>
        <begin position="12"/>
        <end position="34"/>
    </location>
</feature>
<comment type="catalytic activity">
    <reaction evidence="1">
        <text>ATP + protein L-histidine = ADP + protein N-phospho-L-histidine.</text>
        <dbReference type="EC" id="2.7.13.3"/>
    </reaction>
</comment>
<keyword evidence="11 14" id="KW-1133">Transmembrane helix</keyword>
<evidence type="ECO:0000256" key="10">
    <source>
        <dbReference type="ARBA" id="ARBA00022840"/>
    </source>
</evidence>
<comment type="caution">
    <text evidence="17">The sequence shown here is derived from an EMBL/GenBank/DDBJ whole genome shotgun (WGS) entry which is preliminary data.</text>
</comment>
<gene>
    <name evidence="17" type="ORF">JOC73_002681</name>
</gene>
<evidence type="ECO:0000256" key="3">
    <source>
        <dbReference type="ARBA" id="ARBA00012438"/>
    </source>
</evidence>
<evidence type="ECO:0000259" key="15">
    <source>
        <dbReference type="PROSITE" id="PS50109"/>
    </source>
</evidence>
<dbReference type="Gene3D" id="1.10.287.130">
    <property type="match status" value="1"/>
</dbReference>
<evidence type="ECO:0000256" key="8">
    <source>
        <dbReference type="ARBA" id="ARBA00022741"/>
    </source>
</evidence>
<evidence type="ECO:0000256" key="4">
    <source>
        <dbReference type="ARBA" id="ARBA00022475"/>
    </source>
</evidence>
<keyword evidence="18" id="KW-1185">Reference proteome</keyword>
<name>A0ABS2NT28_9FIRM</name>
<evidence type="ECO:0000256" key="1">
    <source>
        <dbReference type="ARBA" id="ARBA00000085"/>
    </source>
</evidence>
<dbReference type="SMART" id="SM00388">
    <property type="entry name" value="HisKA"/>
    <property type="match status" value="1"/>
</dbReference>
<protein>
    <recommendedName>
        <fullName evidence="3">histidine kinase</fullName>
        <ecNumber evidence="3">2.7.13.3</ecNumber>
    </recommendedName>
</protein>
<evidence type="ECO:0000256" key="5">
    <source>
        <dbReference type="ARBA" id="ARBA00022553"/>
    </source>
</evidence>
<dbReference type="Gene3D" id="3.30.565.10">
    <property type="entry name" value="Histidine kinase-like ATPase, C-terminal domain"/>
    <property type="match status" value="1"/>
</dbReference>
<dbReference type="RefSeq" id="WP_204404007.1">
    <property type="nucleotide sequence ID" value="NZ_JAFBEE010000024.1"/>
</dbReference>
<dbReference type="SMART" id="SM00304">
    <property type="entry name" value="HAMP"/>
    <property type="match status" value="1"/>
</dbReference>
<dbReference type="PANTHER" id="PTHR45528:SF1">
    <property type="entry name" value="SENSOR HISTIDINE KINASE CPXA"/>
    <property type="match status" value="1"/>
</dbReference>
<keyword evidence="7 14" id="KW-0812">Transmembrane</keyword>
<keyword evidence="13 14" id="KW-0472">Membrane</keyword>
<sequence>MSIRDRLRLSYGAMFVIPIVLSLIAAIFISKAYIHEIEKNYNIQISQRPLGDFMVEEPLLLEKVKGFSEGELGQLAEWNYLSNLDEELSQMNAGILIRRENQIFYKSDLIRDFDIEGKLPSFGDFQEEKHKKLMLEGNPYLLRQLDFLYDDGAAGSMFLVVDLSFVAKSSRSFIITLLIVILVIITLTNGILTLSVSHSILNPLKKLEDATKEIKEGNLDFEIDCHSRDEIGQLCHAFEDMRSKLKESIEIQLQYERNRNELMSNISHDLKTPVTAIKGYVEGIMDGVADSPEKQQRYIKTIHNKAKDMDRLIDELLLYSKLDIKKLPFHFEGVDILQFLQDIIEEYQFDLEEKNITLKLQHHEGDFKEMPLILADREKLKRVIGNIVDNAVKYMKKDIGKIDILLSNTPEEEASIQVEIQDNGQGIPKEHLPFIFDRFYRVDPSRNSATGGSGLGLAIAKRIIQEHGGRIWGESQLNRGTSIFFTLRKFTEDDRGEDYEENLNC</sequence>
<organism evidence="17 18">
    <name type="scientific">Alkaliphilus hydrothermalis</name>
    <dbReference type="NCBI Taxonomy" id="1482730"/>
    <lineage>
        <taxon>Bacteria</taxon>
        <taxon>Bacillati</taxon>
        <taxon>Bacillota</taxon>
        <taxon>Clostridia</taxon>
        <taxon>Peptostreptococcales</taxon>
        <taxon>Natronincolaceae</taxon>
        <taxon>Alkaliphilus</taxon>
    </lineage>
</organism>
<dbReference type="InterPro" id="IPR036890">
    <property type="entry name" value="HATPase_C_sf"/>
</dbReference>
<dbReference type="PANTHER" id="PTHR45528">
    <property type="entry name" value="SENSOR HISTIDINE KINASE CPXA"/>
    <property type="match status" value="1"/>
</dbReference>
<dbReference type="SUPFAM" id="SSF47384">
    <property type="entry name" value="Homodimeric domain of signal transducing histidine kinase"/>
    <property type="match status" value="1"/>
</dbReference>
<dbReference type="InterPro" id="IPR005467">
    <property type="entry name" value="His_kinase_dom"/>
</dbReference>
<dbReference type="SUPFAM" id="SSF55874">
    <property type="entry name" value="ATPase domain of HSP90 chaperone/DNA topoisomerase II/histidine kinase"/>
    <property type="match status" value="1"/>
</dbReference>
<dbReference type="EC" id="2.7.13.3" evidence="3"/>
<dbReference type="GO" id="GO:0016301">
    <property type="term" value="F:kinase activity"/>
    <property type="evidence" value="ECO:0007669"/>
    <property type="project" value="UniProtKB-KW"/>
</dbReference>
<proteinExistence type="predicted"/>
<dbReference type="CDD" id="cd00082">
    <property type="entry name" value="HisKA"/>
    <property type="match status" value="1"/>
</dbReference>
<dbReference type="SUPFAM" id="SSF158472">
    <property type="entry name" value="HAMP domain-like"/>
    <property type="match status" value="1"/>
</dbReference>
<dbReference type="InterPro" id="IPR050398">
    <property type="entry name" value="HssS/ArlS-like"/>
</dbReference>
<feature type="domain" description="Histidine kinase" evidence="15">
    <location>
        <begin position="265"/>
        <end position="491"/>
    </location>
</feature>
<keyword evidence="12" id="KW-0902">Two-component regulatory system</keyword>
<reference evidence="17 18" key="1">
    <citation type="submission" date="2021-01" db="EMBL/GenBank/DDBJ databases">
        <title>Genomic Encyclopedia of Type Strains, Phase IV (KMG-IV): sequencing the most valuable type-strain genomes for metagenomic binning, comparative biology and taxonomic classification.</title>
        <authorList>
            <person name="Goeker M."/>
        </authorList>
    </citation>
    <scope>NUCLEOTIDE SEQUENCE [LARGE SCALE GENOMIC DNA]</scope>
    <source>
        <strain evidence="17 18">DSM 25890</strain>
    </source>
</reference>
<keyword evidence="6" id="KW-0808">Transferase</keyword>
<evidence type="ECO:0000256" key="7">
    <source>
        <dbReference type="ARBA" id="ARBA00022692"/>
    </source>
</evidence>
<evidence type="ECO:0000259" key="16">
    <source>
        <dbReference type="PROSITE" id="PS50885"/>
    </source>
</evidence>
<evidence type="ECO:0000256" key="11">
    <source>
        <dbReference type="ARBA" id="ARBA00022989"/>
    </source>
</evidence>
<comment type="subcellular location">
    <subcellularLocation>
        <location evidence="2">Cell membrane</location>
        <topology evidence="2">Multi-pass membrane protein</topology>
    </subcellularLocation>
</comment>
<feature type="domain" description="HAMP" evidence="16">
    <location>
        <begin position="198"/>
        <end position="250"/>
    </location>
</feature>
<dbReference type="Proteomes" id="UP001314796">
    <property type="component" value="Unassembled WGS sequence"/>
</dbReference>
<evidence type="ECO:0000313" key="17">
    <source>
        <dbReference type="EMBL" id="MBM7616105.1"/>
    </source>
</evidence>
<dbReference type="SMART" id="SM00387">
    <property type="entry name" value="HATPase_c"/>
    <property type="match status" value="1"/>
</dbReference>
<evidence type="ECO:0000256" key="2">
    <source>
        <dbReference type="ARBA" id="ARBA00004651"/>
    </source>
</evidence>
<dbReference type="Pfam" id="PF00672">
    <property type="entry name" value="HAMP"/>
    <property type="match status" value="1"/>
</dbReference>
<dbReference type="Pfam" id="PF02518">
    <property type="entry name" value="HATPase_c"/>
    <property type="match status" value="1"/>
</dbReference>
<accession>A0ABS2NT28</accession>
<keyword evidence="9 17" id="KW-0418">Kinase</keyword>
<dbReference type="InterPro" id="IPR003661">
    <property type="entry name" value="HisK_dim/P_dom"/>
</dbReference>
<keyword evidence="4" id="KW-1003">Cell membrane</keyword>
<dbReference type="InterPro" id="IPR003594">
    <property type="entry name" value="HATPase_dom"/>
</dbReference>
<evidence type="ECO:0000256" key="12">
    <source>
        <dbReference type="ARBA" id="ARBA00023012"/>
    </source>
</evidence>
<evidence type="ECO:0000256" key="14">
    <source>
        <dbReference type="SAM" id="Phobius"/>
    </source>
</evidence>
<dbReference type="Gene3D" id="6.10.340.10">
    <property type="match status" value="1"/>
</dbReference>
<evidence type="ECO:0000256" key="6">
    <source>
        <dbReference type="ARBA" id="ARBA00022679"/>
    </source>
</evidence>
<dbReference type="CDD" id="cd00075">
    <property type="entry name" value="HATPase"/>
    <property type="match status" value="1"/>
</dbReference>
<keyword evidence="5" id="KW-0597">Phosphoprotein</keyword>
<dbReference type="PROSITE" id="PS50885">
    <property type="entry name" value="HAMP"/>
    <property type="match status" value="1"/>
</dbReference>
<dbReference type="Pfam" id="PF00512">
    <property type="entry name" value="HisKA"/>
    <property type="match status" value="1"/>
</dbReference>
<dbReference type="InterPro" id="IPR004358">
    <property type="entry name" value="Sig_transdc_His_kin-like_C"/>
</dbReference>
<dbReference type="InterPro" id="IPR003660">
    <property type="entry name" value="HAMP_dom"/>
</dbReference>
<dbReference type="PRINTS" id="PR00344">
    <property type="entry name" value="BCTRLSENSOR"/>
</dbReference>
<keyword evidence="8" id="KW-0547">Nucleotide-binding</keyword>
<dbReference type="EMBL" id="JAFBEE010000024">
    <property type="protein sequence ID" value="MBM7616105.1"/>
    <property type="molecule type" value="Genomic_DNA"/>
</dbReference>
<evidence type="ECO:0000313" key="18">
    <source>
        <dbReference type="Proteomes" id="UP001314796"/>
    </source>
</evidence>
<feature type="transmembrane region" description="Helical" evidence="14">
    <location>
        <begin position="173"/>
        <end position="196"/>
    </location>
</feature>
<evidence type="ECO:0000256" key="13">
    <source>
        <dbReference type="ARBA" id="ARBA00023136"/>
    </source>
</evidence>
<dbReference type="InterPro" id="IPR036097">
    <property type="entry name" value="HisK_dim/P_sf"/>
</dbReference>
<evidence type="ECO:0000256" key="9">
    <source>
        <dbReference type="ARBA" id="ARBA00022777"/>
    </source>
</evidence>